<organism evidence="2 3">
    <name type="scientific">Dyadobacter helix</name>
    <dbReference type="NCBI Taxonomy" id="2822344"/>
    <lineage>
        <taxon>Bacteria</taxon>
        <taxon>Pseudomonadati</taxon>
        <taxon>Bacteroidota</taxon>
        <taxon>Cytophagia</taxon>
        <taxon>Cytophagales</taxon>
        <taxon>Spirosomataceae</taxon>
        <taxon>Dyadobacter</taxon>
    </lineage>
</organism>
<dbReference type="AlphaFoldDB" id="A0A916NE71"/>
<dbReference type="EMBL" id="CAJRAF010000004">
    <property type="protein sequence ID" value="CAG5017930.1"/>
    <property type="molecule type" value="Genomic_DNA"/>
</dbReference>
<feature type="chain" id="PRO_5037711736" description="Exo-alpha-sialidase" evidence="1">
    <location>
        <begin position="25"/>
        <end position="349"/>
    </location>
</feature>
<evidence type="ECO:0000313" key="2">
    <source>
        <dbReference type="EMBL" id="CAG5017930.1"/>
    </source>
</evidence>
<evidence type="ECO:0000313" key="3">
    <source>
        <dbReference type="Proteomes" id="UP000680038"/>
    </source>
</evidence>
<gene>
    <name evidence="2" type="ORF">DYBT9275_05873</name>
</gene>
<protein>
    <recommendedName>
        <fullName evidence="4">Exo-alpha-sialidase</fullName>
    </recommendedName>
</protein>
<dbReference type="InterPro" id="IPR036278">
    <property type="entry name" value="Sialidase_sf"/>
</dbReference>
<reference evidence="2" key="1">
    <citation type="submission" date="2021-04" db="EMBL/GenBank/DDBJ databases">
        <authorList>
            <person name="Rodrigo-Torres L."/>
            <person name="Arahal R. D."/>
            <person name="Lucena T."/>
        </authorList>
    </citation>
    <scope>NUCLEOTIDE SEQUENCE</scope>
    <source>
        <strain evidence="2">CECT 9275</strain>
    </source>
</reference>
<proteinExistence type="predicted"/>
<keyword evidence="1" id="KW-0732">Signal</keyword>
<dbReference type="Gene3D" id="2.120.10.10">
    <property type="match status" value="1"/>
</dbReference>
<dbReference type="SUPFAM" id="SSF50939">
    <property type="entry name" value="Sialidases"/>
    <property type="match status" value="1"/>
</dbReference>
<sequence>MKNCTRTAQWIFLVCLIMSNMVRAQTSEEIKPVKIWDGAQHSAFTDLIRFKNNFYCSFREGSGHVPGAENVDGTVRILKSADGIKWESAALLKKEGVDLRDPKLSITPDGRLMIIIGGSIYKDRKLLGRNPHVSFSDKTGTTFSEPEKVITDPGIASWGSWYWRVTWYKGTGYAIDYQIGPEERRGPSAMYLVATKDGKAFKKVSKLEIDGFPNEATIRFDKSGTMHVMVRRELEDMMGTWATSKAPFADWKFTKMNVRLGGPNFIFTNDGHIIAGTRVYGTNVYTGLFTREAAGTFKEIYHFPSSGDNSYPGLVIYDKKLWVSYYSSHEGKTSIYLAVIPMKDLKSKL</sequence>
<feature type="signal peptide" evidence="1">
    <location>
        <begin position="1"/>
        <end position="24"/>
    </location>
</feature>
<comment type="caution">
    <text evidence="2">The sequence shown here is derived from an EMBL/GenBank/DDBJ whole genome shotgun (WGS) entry which is preliminary data.</text>
</comment>
<dbReference type="Proteomes" id="UP000680038">
    <property type="component" value="Unassembled WGS sequence"/>
</dbReference>
<name>A0A916NE71_9BACT</name>
<evidence type="ECO:0000256" key="1">
    <source>
        <dbReference type="SAM" id="SignalP"/>
    </source>
</evidence>
<dbReference type="RefSeq" id="WP_215242192.1">
    <property type="nucleotide sequence ID" value="NZ_CAJRAF010000004.1"/>
</dbReference>
<accession>A0A916NE71</accession>
<keyword evidence="3" id="KW-1185">Reference proteome</keyword>
<evidence type="ECO:0008006" key="4">
    <source>
        <dbReference type="Google" id="ProtNLM"/>
    </source>
</evidence>